<dbReference type="InterPro" id="IPR007213">
    <property type="entry name" value="Ppm1/Ppm2/Tcmp"/>
</dbReference>
<comment type="function">
    <text evidence="1 6">Exhibits S-adenosyl-L-methionine-dependent methyltransferase activity.</text>
</comment>
<dbReference type="PANTHER" id="PTHR43619:SF2">
    <property type="entry name" value="S-ADENOSYL-L-METHIONINE-DEPENDENT METHYLTRANSFERASES SUPERFAMILY PROTEIN"/>
    <property type="match status" value="1"/>
</dbReference>
<comment type="similarity">
    <text evidence="2 6">Belongs to the UPF0677 family.</text>
</comment>
<protein>
    <recommendedName>
        <fullName evidence="6">S-adenosyl-L-methionine-dependent methyltransferase</fullName>
        <ecNumber evidence="6">2.1.1.-</ecNumber>
    </recommendedName>
</protein>
<name>A0ABT6L6G5_9MYCO</name>
<evidence type="ECO:0000256" key="4">
    <source>
        <dbReference type="ARBA" id="ARBA00022679"/>
    </source>
</evidence>
<reference evidence="7 8" key="1">
    <citation type="submission" date="2023-04" db="EMBL/GenBank/DDBJ databases">
        <title>Forest soil microbial communities from Buena Vista Peninsula, Colon Province, Panama.</title>
        <authorList>
            <person name="Bouskill N."/>
        </authorList>
    </citation>
    <scope>NUCLEOTIDE SEQUENCE [LARGE SCALE GENOMIC DNA]</scope>
    <source>
        <strain evidence="7 8">AC80</strain>
    </source>
</reference>
<keyword evidence="4" id="KW-0808">Transferase</keyword>
<dbReference type="InterPro" id="IPR011610">
    <property type="entry name" value="SAM_mthyl_Trfase_ML2640-like"/>
</dbReference>
<dbReference type="EC" id="2.1.1.-" evidence="6"/>
<gene>
    <name evidence="7" type="ORF">M2272_005197</name>
</gene>
<sequence length="297" mass="32523">MRTDDDNWDITTSVGSTALFVAASRALEARKPDPLAVDPHAEAFCRAVGGEWTTAVEGTDPEHPLQTEFGEHFVNFQGARTKYFDDYFIRVIDAGVKQIVLLAAGLDSRAYRLPWAEGTVVFELDQPRVLEFKRDTMDRLGTAPTAERREVAVDLREDWPQALQASGFDPSRPSAWIVEGLLIYLPDSAQERLFAGIDALAAPGSFVGVEEALPMPAEAFEAKRAEAVASGEENAFFTLVYNEQHAPVEQWFGSRGWDAVATPLHAYLQQVGRPIPGPDSDAGVMTGTISLVTATKR</sequence>
<dbReference type="GO" id="GO:0008168">
    <property type="term" value="F:methyltransferase activity"/>
    <property type="evidence" value="ECO:0007669"/>
    <property type="project" value="UniProtKB-KW"/>
</dbReference>
<dbReference type="Pfam" id="PF04072">
    <property type="entry name" value="LCM"/>
    <property type="match status" value="1"/>
</dbReference>
<evidence type="ECO:0000313" key="8">
    <source>
        <dbReference type="Proteomes" id="UP001160130"/>
    </source>
</evidence>
<evidence type="ECO:0000313" key="7">
    <source>
        <dbReference type="EMBL" id="MDH6198538.1"/>
    </source>
</evidence>
<keyword evidence="8" id="KW-1185">Reference proteome</keyword>
<proteinExistence type="inferred from homology"/>
<evidence type="ECO:0000256" key="3">
    <source>
        <dbReference type="ARBA" id="ARBA00022603"/>
    </source>
</evidence>
<dbReference type="PANTHER" id="PTHR43619">
    <property type="entry name" value="S-ADENOSYL-L-METHIONINE-DEPENDENT METHYLTRANSFERASE YKTD-RELATED"/>
    <property type="match status" value="1"/>
</dbReference>
<evidence type="ECO:0000256" key="6">
    <source>
        <dbReference type="RuleBase" id="RU362030"/>
    </source>
</evidence>
<evidence type="ECO:0000256" key="2">
    <source>
        <dbReference type="ARBA" id="ARBA00008138"/>
    </source>
</evidence>
<dbReference type="NCBIfam" id="TIGR00027">
    <property type="entry name" value="mthyl_TIGR00027"/>
    <property type="match status" value="1"/>
</dbReference>
<dbReference type="InterPro" id="IPR029063">
    <property type="entry name" value="SAM-dependent_MTases_sf"/>
</dbReference>
<dbReference type="EMBL" id="JARXVE010000011">
    <property type="protein sequence ID" value="MDH6198538.1"/>
    <property type="molecule type" value="Genomic_DNA"/>
</dbReference>
<comment type="caution">
    <text evidence="7">The sequence shown here is derived from an EMBL/GenBank/DDBJ whole genome shotgun (WGS) entry which is preliminary data.</text>
</comment>
<dbReference type="SUPFAM" id="SSF53335">
    <property type="entry name" value="S-adenosyl-L-methionine-dependent methyltransferases"/>
    <property type="match status" value="1"/>
</dbReference>
<organism evidence="7 8">
    <name type="scientific">Mycolicibacterium frederiksbergense</name>
    <dbReference type="NCBI Taxonomy" id="117567"/>
    <lineage>
        <taxon>Bacteria</taxon>
        <taxon>Bacillati</taxon>
        <taxon>Actinomycetota</taxon>
        <taxon>Actinomycetes</taxon>
        <taxon>Mycobacteriales</taxon>
        <taxon>Mycobacteriaceae</taxon>
        <taxon>Mycolicibacterium</taxon>
    </lineage>
</organism>
<keyword evidence="5 6" id="KW-0949">S-adenosyl-L-methionine</keyword>
<accession>A0ABT6L6G5</accession>
<dbReference type="RefSeq" id="WP_280835110.1">
    <property type="nucleotide sequence ID" value="NZ_JARXVE010000011.1"/>
</dbReference>
<evidence type="ECO:0000256" key="5">
    <source>
        <dbReference type="ARBA" id="ARBA00022691"/>
    </source>
</evidence>
<dbReference type="GO" id="GO:0032259">
    <property type="term" value="P:methylation"/>
    <property type="evidence" value="ECO:0007669"/>
    <property type="project" value="UniProtKB-KW"/>
</dbReference>
<dbReference type="Gene3D" id="3.40.50.150">
    <property type="entry name" value="Vaccinia Virus protein VP39"/>
    <property type="match status" value="1"/>
</dbReference>
<evidence type="ECO:0000256" key="1">
    <source>
        <dbReference type="ARBA" id="ARBA00003907"/>
    </source>
</evidence>
<keyword evidence="3 6" id="KW-0489">Methyltransferase</keyword>
<dbReference type="Proteomes" id="UP001160130">
    <property type="component" value="Unassembled WGS sequence"/>
</dbReference>